<keyword evidence="3 6" id="KW-0175">Coiled coil</keyword>
<organism evidence="10 11">
    <name type="scientific">Mugilogobius chulae</name>
    <name type="common">yellowstripe goby</name>
    <dbReference type="NCBI Taxonomy" id="88201"/>
    <lineage>
        <taxon>Eukaryota</taxon>
        <taxon>Metazoa</taxon>
        <taxon>Chordata</taxon>
        <taxon>Craniata</taxon>
        <taxon>Vertebrata</taxon>
        <taxon>Euteleostomi</taxon>
        <taxon>Actinopterygii</taxon>
        <taxon>Neopterygii</taxon>
        <taxon>Teleostei</taxon>
        <taxon>Neoteleostei</taxon>
        <taxon>Acanthomorphata</taxon>
        <taxon>Gobiaria</taxon>
        <taxon>Gobiiformes</taxon>
        <taxon>Gobioidei</taxon>
        <taxon>Gobiidae</taxon>
        <taxon>Gobionellinae</taxon>
        <taxon>Mugilogobius</taxon>
    </lineage>
</organism>
<dbReference type="GO" id="GO:0051495">
    <property type="term" value="P:positive regulation of cytoskeleton organization"/>
    <property type="evidence" value="ECO:0007669"/>
    <property type="project" value="UniProtKB-ARBA"/>
</dbReference>
<evidence type="ECO:0000256" key="4">
    <source>
        <dbReference type="ARBA" id="ARBA00023121"/>
    </source>
</evidence>
<dbReference type="Gene3D" id="1.20.1270.60">
    <property type="entry name" value="Arfaptin homology (AH) domain/BAR domain"/>
    <property type="match status" value="1"/>
</dbReference>
<dbReference type="FunFam" id="2.30.30.40:FF:000033">
    <property type="entry name" value="FCH and double SH3 domains protein 2"/>
    <property type="match status" value="1"/>
</dbReference>
<feature type="region of interest" description="Disordered" evidence="7">
    <location>
        <begin position="541"/>
        <end position="616"/>
    </location>
</feature>
<feature type="domain" description="SH3" evidence="8">
    <location>
        <begin position="392"/>
        <end position="452"/>
    </location>
</feature>
<dbReference type="EMBL" id="JBBPFD010000006">
    <property type="protein sequence ID" value="KAK7921955.1"/>
    <property type="molecule type" value="Genomic_DNA"/>
</dbReference>
<dbReference type="GO" id="GO:0055037">
    <property type="term" value="C:recycling endosome"/>
    <property type="evidence" value="ECO:0007669"/>
    <property type="project" value="TreeGrafter"/>
</dbReference>
<dbReference type="PROSITE" id="PS51741">
    <property type="entry name" value="F_BAR"/>
    <property type="match status" value="1"/>
</dbReference>
<dbReference type="Pfam" id="PF14604">
    <property type="entry name" value="SH3_9"/>
    <property type="match status" value="1"/>
</dbReference>
<dbReference type="PANTHER" id="PTHR15735:SF4">
    <property type="entry name" value="F-BAR AND DOUBLE SH3 DOMAINS PROTEIN 1"/>
    <property type="match status" value="1"/>
</dbReference>
<feature type="compositionally biased region" description="Acidic residues" evidence="7">
    <location>
        <begin position="541"/>
        <end position="551"/>
    </location>
</feature>
<accession>A0AAW0PDR5</accession>
<keyword evidence="4" id="KW-0446">Lipid-binding</keyword>
<evidence type="ECO:0000313" key="11">
    <source>
        <dbReference type="Proteomes" id="UP001460270"/>
    </source>
</evidence>
<evidence type="ECO:0000256" key="1">
    <source>
        <dbReference type="ARBA" id="ARBA00022443"/>
    </source>
</evidence>
<proteinExistence type="predicted"/>
<evidence type="ECO:0000256" key="2">
    <source>
        <dbReference type="ARBA" id="ARBA00022553"/>
    </source>
</evidence>
<sequence length="616" mass="69368">MQLPPRKVKESQQVKQLFSDQISKLQSKQHQDTELLDEIRLFTKQRAVIEKDYGQALQRLAVQHQKRDWQRGNSDSIISGSVFGVWRAIVDATAQAASARLSASEEYRSLTLHTSKSLRSAKDNHAKKGVEQLQRIQAELLDSLRELQSIQKSYHQLSLIAHTAREKAADAHARARKSEHGLFHFKSHKMITKQIDGSVYEELRRHFRCLCGTELDTSASVHSQHSQIWDSLWKVTRERSIQQFLKASPAFSDPPEFSFQPAPRDQVCVLQDLSTSPDQSCLQREVKKWASKAAKDYKILAHGERALEVLQSRLKLLSGETSVSVEQKITEVQFTCTLLQPKCRHAKTELPMFMLLYFVLCAKEEDLELTEFEEFEEEEGDIFECPASAVCVYPSSCRVLYSYMACQSDELSVMEERSFRVEDGDVEDWLKVCNSCGQVGYVPERYVQFLCLPAEDSTPLDASFSSTSSIGPGETGASPGLARALYSYQAQSAEELSFHEGALIHLIRCKHGEVDDGFWEGELNGHVGLFPSLVVELLEDEEADEQEDEEQPLPTMPSCSPPQMPDPPGELNQNTYPESNSPPSLSTPRLKPCRPPPPPPTRKTPPPSRKTPPPGL</sequence>
<feature type="domain" description="F-BAR" evidence="9">
    <location>
        <begin position="12"/>
        <end position="180"/>
    </location>
</feature>
<name>A0AAW0PDR5_9GOBI</name>
<evidence type="ECO:0000256" key="3">
    <source>
        <dbReference type="ARBA" id="ARBA00023054"/>
    </source>
</evidence>
<evidence type="ECO:0008006" key="12">
    <source>
        <dbReference type="Google" id="ProtNLM"/>
    </source>
</evidence>
<evidence type="ECO:0000259" key="9">
    <source>
        <dbReference type="PROSITE" id="PS51741"/>
    </source>
</evidence>
<keyword evidence="2" id="KW-0597">Phosphoprotein</keyword>
<keyword evidence="1 5" id="KW-0728">SH3 domain</keyword>
<dbReference type="InterPro" id="IPR031160">
    <property type="entry name" value="F_BAR_dom"/>
</dbReference>
<dbReference type="GO" id="GO:0007274">
    <property type="term" value="P:neuromuscular synaptic transmission"/>
    <property type="evidence" value="ECO:0007669"/>
    <property type="project" value="TreeGrafter"/>
</dbReference>
<dbReference type="SMART" id="SM00326">
    <property type="entry name" value="SH3"/>
    <property type="match status" value="2"/>
</dbReference>
<evidence type="ECO:0000256" key="6">
    <source>
        <dbReference type="PROSITE-ProRule" id="PRU01077"/>
    </source>
</evidence>
<dbReference type="PANTHER" id="PTHR15735">
    <property type="entry name" value="FCH AND DOUBLE SH3 DOMAINS PROTEIN"/>
    <property type="match status" value="1"/>
</dbReference>
<keyword evidence="11" id="KW-1185">Reference proteome</keyword>
<dbReference type="AlphaFoldDB" id="A0AAW0PDR5"/>
<feature type="compositionally biased region" description="Pro residues" evidence="7">
    <location>
        <begin position="559"/>
        <end position="568"/>
    </location>
</feature>
<dbReference type="SUPFAM" id="SSF103657">
    <property type="entry name" value="BAR/IMD domain-like"/>
    <property type="match status" value="1"/>
</dbReference>
<evidence type="ECO:0000256" key="5">
    <source>
        <dbReference type="PROSITE-ProRule" id="PRU00192"/>
    </source>
</evidence>
<protein>
    <recommendedName>
        <fullName evidence="12">FCH and double SH3 domains 1</fullName>
    </recommendedName>
</protein>
<dbReference type="SMART" id="SM00055">
    <property type="entry name" value="FCH"/>
    <property type="match status" value="1"/>
</dbReference>
<feature type="compositionally biased region" description="Pro residues" evidence="7">
    <location>
        <begin position="593"/>
        <end position="616"/>
    </location>
</feature>
<dbReference type="SUPFAM" id="SSF50044">
    <property type="entry name" value="SH3-domain"/>
    <property type="match status" value="2"/>
</dbReference>
<dbReference type="GO" id="GO:0031594">
    <property type="term" value="C:neuromuscular junction"/>
    <property type="evidence" value="ECO:0007669"/>
    <property type="project" value="TreeGrafter"/>
</dbReference>
<evidence type="ECO:0000259" key="8">
    <source>
        <dbReference type="PROSITE" id="PS50002"/>
    </source>
</evidence>
<evidence type="ECO:0000256" key="7">
    <source>
        <dbReference type="SAM" id="MobiDB-lite"/>
    </source>
</evidence>
<comment type="caution">
    <text evidence="10">The sequence shown here is derived from an EMBL/GenBank/DDBJ whole genome shotgun (WGS) entry which is preliminary data.</text>
</comment>
<dbReference type="GO" id="GO:1902905">
    <property type="term" value="P:positive regulation of supramolecular fiber organization"/>
    <property type="evidence" value="ECO:0007669"/>
    <property type="project" value="UniProtKB-ARBA"/>
</dbReference>
<evidence type="ECO:0000313" key="10">
    <source>
        <dbReference type="EMBL" id="KAK7921955.1"/>
    </source>
</evidence>
<reference evidence="11" key="1">
    <citation type="submission" date="2024-04" db="EMBL/GenBank/DDBJ databases">
        <title>Salinicola lusitanus LLJ914,a marine bacterium isolated from the Okinawa Trough.</title>
        <authorList>
            <person name="Li J."/>
        </authorList>
    </citation>
    <scope>NUCLEOTIDE SEQUENCE [LARGE SCALE GENOMIC DNA]</scope>
</reference>
<dbReference type="InterPro" id="IPR027267">
    <property type="entry name" value="AH/BAR_dom_sf"/>
</dbReference>
<feature type="domain" description="SH3" evidence="8">
    <location>
        <begin position="477"/>
        <end position="540"/>
    </location>
</feature>
<dbReference type="InterPro" id="IPR036028">
    <property type="entry name" value="SH3-like_dom_sf"/>
</dbReference>
<dbReference type="Pfam" id="PF00611">
    <property type="entry name" value="FCH"/>
    <property type="match status" value="1"/>
</dbReference>
<gene>
    <name evidence="10" type="ORF">WMY93_008857</name>
</gene>
<dbReference type="Proteomes" id="UP001460270">
    <property type="component" value="Unassembled WGS sequence"/>
</dbReference>
<dbReference type="InterPro" id="IPR001452">
    <property type="entry name" value="SH3_domain"/>
</dbReference>
<dbReference type="PROSITE" id="PS50002">
    <property type="entry name" value="SH3"/>
    <property type="match status" value="2"/>
</dbReference>
<dbReference type="Gene3D" id="2.30.30.40">
    <property type="entry name" value="SH3 Domains"/>
    <property type="match status" value="2"/>
</dbReference>
<dbReference type="GO" id="GO:0030833">
    <property type="term" value="P:regulation of actin filament polymerization"/>
    <property type="evidence" value="ECO:0007669"/>
    <property type="project" value="TreeGrafter"/>
</dbReference>
<dbReference type="InterPro" id="IPR001060">
    <property type="entry name" value="FCH_dom"/>
</dbReference>
<dbReference type="GO" id="GO:0008289">
    <property type="term" value="F:lipid binding"/>
    <property type="evidence" value="ECO:0007669"/>
    <property type="project" value="UniProtKB-KW"/>
</dbReference>
<feature type="compositionally biased region" description="Polar residues" evidence="7">
    <location>
        <begin position="571"/>
        <end position="586"/>
    </location>
</feature>